<dbReference type="GO" id="GO:0070813">
    <property type="term" value="P:hydrogen sulfide metabolic process"/>
    <property type="evidence" value="ECO:0007669"/>
    <property type="project" value="TreeGrafter"/>
</dbReference>
<protein>
    <recommendedName>
        <fullName evidence="2">Metallo-beta-lactamase domain-containing protein</fullName>
    </recommendedName>
</protein>
<dbReference type="GO" id="GO:0046872">
    <property type="term" value="F:metal ion binding"/>
    <property type="evidence" value="ECO:0007669"/>
    <property type="project" value="UniProtKB-KW"/>
</dbReference>
<dbReference type="SUPFAM" id="SSF56281">
    <property type="entry name" value="Metallo-hydrolase/oxidoreductase"/>
    <property type="match status" value="1"/>
</dbReference>
<evidence type="ECO:0000313" key="3">
    <source>
        <dbReference type="EMBL" id="KEO55274.1"/>
    </source>
</evidence>
<organism evidence="3 4">
    <name type="scientific">Thioclava pacifica DSM 10166</name>
    <dbReference type="NCBI Taxonomy" id="1353537"/>
    <lineage>
        <taxon>Bacteria</taxon>
        <taxon>Pseudomonadati</taxon>
        <taxon>Pseudomonadota</taxon>
        <taxon>Alphaproteobacteria</taxon>
        <taxon>Rhodobacterales</taxon>
        <taxon>Paracoccaceae</taxon>
        <taxon>Thioclava</taxon>
    </lineage>
</organism>
<evidence type="ECO:0000256" key="1">
    <source>
        <dbReference type="ARBA" id="ARBA00022723"/>
    </source>
</evidence>
<dbReference type="STRING" id="1353537.TP2_15895"/>
<dbReference type="Gene3D" id="3.60.15.10">
    <property type="entry name" value="Ribonuclease Z/Hydroxyacylglutathione hydrolase-like"/>
    <property type="match status" value="1"/>
</dbReference>
<dbReference type="AlphaFoldDB" id="A0A074JFG8"/>
<gene>
    <name evidence="3" type="ORF">TP2_15895</name>
</gene>
<sequence>MTHDGSEASDGPGDILYRVSPSRGAGSPEVVGFYEPDTGSCQYICIDTPTRKCVLIDVVQQFDPRSFSTRFDHAGWALKYVRERGLEIEWILDTHPHADHLMAAAWLKQQTGAPTAIGEKVRDIAVLWRDIYNLPDAFPVEPDFDRLLTDGDNFRIGDVSVAVMLSPGHTLGSITYVAGDAIFAHDTLMQPDAGTSRADFPGGSAAQLYDSIAAILDHPDDHRVFIGHDYGTADRHAPEWKSTVGEQKARNIHVGGNVSKAAYIAKREARDRTLPLPDRMLAALQVNLRGGQLPEPEADGHSYFKIPANRF</sequence>
<dbReference type="PANTHER" id="PTHR43084:SF1">
    <property type="entry name" value="PERSULFIDE DIOXYGENASE ETHE1, MITOCHONDRIAL"/>
    <property type="match status" value="1"/>
</dbReference>
<dbReference type="EMBL" id="AUND01000003">
    <property type="protein sequence ID" value="KEO55274.1"/>
    <property type="molecule type" value="Genomic_DNA"/>
</dbReference>
<keyword evidence="1" id="KW-0479">Metal-binding</keyword>
<dbReference type="InterPro" id="IPR036866">
    <property type="entry name" value="RibonucZ/Hydroxyglut_hydro"/>
</dbReference>
<feature type="domain" description="Metallo-beta-lactamase" evidence="2">
    <location>
        <begin position="38"/>
        <end position="228"/>
    </location>
</feature>
<dbReference type="InterPro" id="IPR001279">
    <property type="entry name" value="Metallo-B-lactamas"/>
</dbReference>
<keyword evidence="4" id="KW-1185">Reference proteome</keyword>
<evidence type="ECO:0000313" key="4">
    <source>
        <dbReference type="Proteomes" id="UP000027432"/>
    </source>
</evidence>
<accession>A0A074JFG8</accession>
<dbReference type="eggNOG" id="COG0491">
    <property type="taxonomic scope" value="Bacteria"/>
</dbReference>
<dbReference type="OrthoDB" id="9784009at2"/>
<dbReference type="Pfam" id="PF00753">
    <property type="entry name" value="Lactamase_B"/>
    <property type="match status" value="1"/>
</dbReference>
<dbReference type="RefSeq" id="WP_051692167.1">
    <property type="nucleotide sequence ID" value="NZ_AUND01000003.1"/>
</dbReference>
<comment type="caution">
    <text evidence="3">The sequence shown here is derived from an EMBL/GenBank/DDBJ whole genome shotgun (WGS) entry which is preliminary data.</text>
</comment>
<reference evidence="3 4" key="1">
    <citation type="submission" date="2013-07" db="EMBL/GenBank/DDBJ databases">
        <title>Thioclava pacifica DSM 10166 Genome Sequencing.</title>
        <authorList>
            <person name="Lai Q."/>
            <person name="Shao Z."/>
        </authorList>
    </citation>
    <scope>NUCLEOTIDE SEQUENCE [LARGE SCALE GENOMIC DNA]</scope>
    <source>
        <strain evidence="3 4">DSM 10166</strain>
    </source>
</reference>
<dbReference type="GO" id="GO:0050313">
    <property type="term" value="F:sulfur dioxygenase activity"/>
    <property type="evidence" value="ECO:0007669"/>
    <property type="project" value="InterPro"/>
</dbReference>
<dbReference type="Proteomes" id="UP000027432">
    <property type="component" value="Unassembled WGS sequence"/>
</dbReference>
<dbReference type="SMART" id="SM00849">
    <property type="entry name" value="Lactamase_B"/>
    <property type="match status" value="1"/>
</dbReference>
<evidence type="ECO:0000259" key="2">
    <source>
        <dbReference type="SMART" id="SM00849"/>
    </source>
</evidence>
<dbReference type="InterPro" id="IPR044528">
    <property type="entry name" value="POD-like_MBL-fold"/>
</dbReference>
<proteinExistence type="predicted"/>
<name>A0A074JFG8_9RHOB</name>
<dbReference type="PANTHER" id="PTHR43084">
    <property type="entry name" value="PERSULFIDE DIOXYGENASE ETHE1"/>
    <property type="match status" value="1"/>
</dbReference>
<dbReference type="InterPro" id="IPR051682">
    <property type="entry name" value="Mito_Persulfide_Diox"/>
</dbReference>
<dbReference type="GO" id="GO:0006749">
    <property type="term" value="P:glutathione metabolic process"/>
    <property type="evidence" value="ECO:0007669"/>
    <property type="project" value="InterPro"/>
</dbReference>
<dbReference type="CDD" id="cd07724">
    <property type="entry name" value="POD-like_MBL-fold"/>
    <property type="match status" value="1"/>
</dbReference>